<feature type="non-terminal residue" evidence="2">
    <location>
        <position position="1"/>
    </location>
</feature>
<evidence type="ECO:0000313" key="2">
    <source>
        <dbReference type="EMBL" id="MCH98753.1"/>
    </source>
</evidence>
<sequence>ADVVCQKVITRFLHYRGEGNERIEGRIQHCWPLPVAAILQAFVVVISLINIVATDGKISAI</sequence>
<dbReference type="Proteomes" id="UP000265520">
    <property type="component" value="Unassembled WGS sequence"/>
</dbReference>
<accession>A0A392NHB7</accession>
<keyword evidence="1" id="KW-0472">Membrane</keyword>
<reference evidence="2 3" key="1">
    <citation type="journal article" date="2018" name="Front. Plant Sci.">
        <title>Red Clover (Trifolium pratense) and Zigzag Clover (T. medium) - A Picture of Genomic Similarities and Differences.</title>
        <authorList>
            <person name="Dluhosova J."/>
            <person name="Istvanek J."/>
            <person name="Nedelnik J."/>
            <person name="Repkova J."/>
        </authorList>
    </citation>
    <scope>NUCLEOTIDE SEQUENCE [LARGE SCALE GENOMIC DNA]</scope>
    <source>
        <strain evidence="3">cv. 10/8</strain>
        <tissue evidence="2">Leaf</tissue>
    </source>
</reference>
<keyword evidence="3" id="KW-1185">Reference proteome</keyword>
<feature type="transmembrane region" description="Helical" evidence="1">
    <location>
        <begin position="31"/>
        <end position="53"/>
    </location>
</feature>
<dbReference type="EMBL" id="LXQA010038455">
    <property type="protein sequence ID" value="MCH98753.1"/>
    <property type="molecule type" value="Genomic_DNA"/>
</dbReference>
<organism evidence="2 3">
    <name type="scientific">Trifolium medium</name>
    <dbReference type="NCBI Taxonomy" id="97028"/>
    <lineage>
        <taxon>Eukaryota</taxon>
        <taxon>Viridiplantae</taxon>
        <taxon>Streptophyta</taxon>
        <taxon>Embryophyta</taxon>
        <taxon>Tracheophyta</taxon>
        <taxon>Spermatophyta</taxon>
        <taxon>Magnoliopsida</taxon>
        <taxon>eudicotyledons</taxon>
        <taxon>Gunneridae</taxon>
        <taxon>Pentapetalae</taxon>
        <taxon>rosids</taxon>
        <taxon>fabids</taxon>
        <taxon>Fabales</taxon>
        <taxon>Fabaceae</taxon>
        <taxon>Papilionoideae</taxon>
        <taxon>50 kb inversion clade</taxon>
        <taxon>NPAAA clade</taxon>
        <taxon>Hologalegina</taxon>
        <taxon>IRL clade</taxon>
        <taxon>Trifolieae</taxon>
        <taxon>Trifolium</taxon>
    </lineage>
</organism>
<name>A0A392NHB7_9FABA</name>
<dbReference type="AlphaFoldDB" id="A0A392NHB7"/>
<keyword evidence="1" id="KW-1133">Transmembrane helix</keyword>
<evidence type="ECO:0000256" key="1">
    <source>
        <dbReference type="SAM" id="Phobius"/>
    </source>
</evidence>
<comment type="caution">
    <text evidence="2">The sequence shown here is derived from an EMBL/GenBank/DDBJ whole genome shotgun (WGS) entry which is preliminary data.</text>
</comment>
<evidence type="ECO:0000313" key="3">
    <source>
        <dbReference type="Proteomes" id="UP000265520"/>
    </source>
</evidence>
<protein>
    <submittedName>
        <fullName evidence="2">Uncharacterized protein</fullName>
    </submittedName>
</protein>
<keyword evidence="1" id="KW-0812">Transmembrane</keyword>
<proteinExistence type="predicted"/>